<protein>
    <submittedName>
        <fullName evidence="1">Uncharacterized protein</fullName>
    </submittedName>
</protein>
<name>A0ABS0DIY5_9NOCA</name>
<evidence type="ECO:0000313" key="1">
    <source>
        <dbReference type="EMBL" id="MBF6358100.1"/>
    </source>
</evidence>
<dbReference type="EMBL" id="JADLQN010000010">
    <property type="protein sequence ID" value="MBF6358100.1"/>
    <property type="molecule type" value="Genomic_DNA"/>
</dbReference>
<comment type="caution">
    <text evidence="1">The sequence shown here is derived from an EMBL/GenBank/DDBJ whole genome shotgun (WGS) entry which is preliminary data.</text>
</comment>
<proteinExistence type="predicted"/>
<evidence type="ECO:0000313" key="2">
    <source>
        <dbReference type="Proteomes" id="UP000707731"/>
    </source>
</evidence>
<keyword evidence="2" id="KW-1185">Reference proteome</keyword>
<accession>A0ABS0DIY5</accession>
<gene>
    <name evidence="1" type="ORF">IU449_26755</name>
</gene>
<sequence length="80" mass="9334">MTENRERAEQFAREMLGESYWSEHTPGMDCPCGPGYTERDIELDLDGWWLKATGIRHRWIVEPVSWTERRAGVTTTGEFT</sequence>
<dbReference type="Proteomes" id="UP000707731">
    <property type="component" value="Unassembled WGS sequence"/>
</dbReference>
<dbReference type="RefSeq" id="WP_195004940.1">
    <property type="nucleotide sequence ID" value="NZ_JADLQN010000010.1"/>
</dbReference>
<reference evidence="1 2" key="1">
    <citation type="submission" date="2020-10" db="EMBL/GenBank/DDBJ databases">
        <title>Identification of Nocardia species via Next-generation sequencing and recognition of intraspecies genetic diversity.</title>
        <authorList>
            <person name="Li P."/>
            <person name="Li P."/>
            <person name="Lu B."/>
        </authorList>
    </citation>
    <scope>NUCLEOTIDE SEQUENCE [LARGE SCALE GENOMIC DNA]</scope>
    <source>
        <strain evidence="1 2">BJ06-0143</strain>
    </source>
</reference>
<organism evidence="1 2">
    <name type="scientific">Nocardia higoensis</name>
    <dbReference type="NCBI Taxonomy" id="228599"/>
    <lineage>
        <taxon>Bacteria</taxon>
        <taxon>Bacillati</taxon>
        <taxon>Actinomycetota</taxon>
        <taxon>Actinomycetes</taxon>
        <taxon>Mycobacteriales</taxon>
        <taxon>Nocardiaceae</taxon>
        <taxon>Nocardia</taxon>
    </lineage>
</organism>